<comment type="cofactor">
    <cofactor evidence="1">
        <name>Zn(2+)</name>
        <dbReference type="ChEBI" id="CHEBI:29105"/>
    </cofactor>
</comment>
<sequence>MKMNRTLLSSLQALAILAVPALPQNAKANSQDQTVWAQDKSDITPDANVTYGKLPNGMKYILMPNQDPPGRVSMRLHIAAGSLMEREDQRGVAHFLEHMVFNGSKHFPDSSQLIPKMQRLGIAFGAHANAYTSFDETVYMLDLPNNEEDTLQLGFDVMRDFGDGAFLRNEEIEKERGVILAEKTSRDSVQMRLMEQQFNSLLPDAKLAKRFPIGTEEIIKSAPRSAFTDFYEQFYVPERMTFIYVGDFDVKKAEQRIIKNFGSMKQPAKAGKSPDLGKVSKNHGFRTLVLGDKEVATTDITLLALKPFTAKPDTVTTRGEKLPFALANAIIDRRFSLLAKKEKATISKGGSFKESLFDFVEMGGLSVDAKNHQWQAALPVLEQEFRRAMEHGFTESELAEAKANLVNYYERQVKAAPSRKTPTLASSLAKHVHKNAVFSTPEDDLKILNANLEKITPETCHEAFKSFWSTQDVTLVLTTNTKPEKEDIEMLKLYEKSQNVAVKAPEKKASVSFGYTDFGPTGTIEKQTHVKDLDITQLHFHNGCRCNLKKTDFTKNSVSMTARVGPGKLTMPRDQSGLDMFASATLIAGGLGKHSSDDLRSILAGKNAGVSFSVTDDAFVLSGATTPDDLELQLQLLCAYLTDPGLRPEAERLFKAQLPKLYSQLKHTQAGAQQKIDAYLHGNDPRFVIPTEDKARKLSLDDVKQWVLPSLKQDPLELSIIGDFDQETLIPILSRTIGALPQRKVDKPAYDKERTLDKRPEPPTTKRYTFESRIPTGAAMVVWKGPGLGSGDIKATRRMGVLSSILSNRMREKIREELGEAYSPYSGFQSEAAYKDLGYLLAVSPGKPEQSERVGKIILEIGQKLASKGATEDELNRALTPKLSMLKKTLRENSYWLGTVMSQSQEQPYRLDWARQRDQDYASITLEEINALAKKYLSETNAYRFEIIPENPGQNPGQSPEKP</sequence>
<evidence type="ECO:0000256" key="4">
    <source>
        <dbReference type="ARBA" id="ARBA00022723"/>
    </source>
</evidence>
<dbReference type="InterPro" id="IPR011249">
    <property type="entry name" value="Metalloenz_LuxS/M16"/>
</dbReference>
<reference evidence="12 13" key="1">
    <citation type="submission" date="2020-07" db="EMBL/GenBank/DDBJ databases">
        <title>Roseicoccus Jingziensis gen. nov., sp. nov., isolated from coastal seawater.</title>
        <authorList>
            <person name="Feng X."/>
        </authorList>
    </citation>
    <scope>NUCLEOTIDE SEQUENCE [LARGE SCALE GENOMIC DNA]</scope>
    <source>
        <strain evidence="12 13">N1E253</strain>
    </source>
</reference>
<dbReference type="Gene3D" id="3.30.830.10">
    <property type="entry name" value="Metalloenzyme, LuxS/M16 peptidase-like"/>
    <property type="match status" value="4"/>
</dbReference>
<evidence type="ECO:0000256" key="7">
    <source>
        <dbReference type="ARBA" id="ARBA00023049"/>
    </source>
</evidence>
<dbReference type="PANTHER" id="PTHR43690:SF17">
    <property type="entry name" value="PROTEIN YHJJ"/>
    <property type="match status" value="1"/>
</dbReference>
<keyword evidence="9" id="KW-0732">Signal</keyword>
<name>A0A851GJ48_9BACT</name>
<proteinExistence type="inferred from homology"/>
<organism evidence="12 13">
    <name type="scientific">Oceaniferula marina</name>
    <dbReference type="NCBI Taxonomy" id="2748318"/>
    <lineage>
        <taxon>Bacteria</taxon>
        <taxon>Pseudomonadati</taxon>
        <taxon>Verrucomicrobiota</taxon>
        <taxon>Verrucomicrobiia</taxon>
        <taxon>Verrucomicrobiales</taxon>
        <taxon>Verrucomicrobiaceae</taxon>
        <taxon>Oceaniferula</taxon>
    </lineage>
</organism>
<keyword evidence="4" id="KW-0479">Metal-binding</keyword>
<comment type="similarity">
    <text evidence="2 8">Belongs to the peptidase M16 family.</text>
</comment>
<gene>
    <name evidence="12" type="ORF">HW115_16370</name>
</gene>
<evidence type="ECO:0000259" key="10">
    <source>
        <dbReference type="Pfam" id="PF00675"/>
    </source>
</evidence>
<dbReference type="RefSeq" id="WP_178934025.1">
    <property type="nucleotide sequence ID" value="NZ_JACBAZ010000008.1"/>
</dbReference>
<evidence type="ECO:0000256" key="5">
    <source>
        <dbReference type="ARBA" id="ARBA00022801"/>
    </source>
</evidence>
<dbReference type="InterPro" id="IPR050626">
    <property type="entry name" value="Peptidase_M16"/>
</dbReference>
<keyword evidence="13" id="KW-1185">Reference proteome</keyword>
<dbReference type="InterPro" id="IPR011765">
    <property type="entry name" value="Pept_M16_N"/>
</dbReference>
<feature type="domain" description="Peptidase M16 C-terminal" evidence="11">
    <location>
        <begin position="697"/>
        <end position="879"/>
    </location>
</feature>
<evidence type="ECO:0000256" key="1">
    <source>
        <dbReference type="ARBA" id="ARBA00001947"/>
    </source>
</evidence>
<keyword evidence="7" id="KW-0482">Metalloprotease</keyword>
<dbReference type="PANTHER" id="PTHR43690">
    <property type="entry name" value="NARDILYSIN"/>
    <property type="match status" value="1"/>
</dbReference>
<keyword evidence="6" id="KW-0862">Zinc</keyword>
<dbReference type="SUPFAM" id="SSF63411">
    <property type="entry name" value="LuxS/MPP-like metallohydrolase"/>
    <property type="match status" value="4"/>
</dbReference>
<feature type="chain" id="PRO_5032509692" evidence="9">
    <location>
        <begin position="29"/>
        <end position="963"/>
    </location>
</feature>
<dbReference type="GO" id="GO:0006508">
    <property type="term" value="P:proteolysis"/>
    <property type="evidence" value="ECO:0007669"/>
    <property type="project" value="UniProtKB-KW"/>
</dbReference>
<dbReference type="InterPro" id="IPR007863">
    <property type="entry name" value="Peptidase_M16_C"/>
</dbReference>
<feature type="domain" description="Peptidase M16 N-terminal" evidence="10">
    <location>
        <begin position="62"/>
        <end position="190"/>
    </location>
</feature>
<dbReference type="Proteomes" id="UP000557872">
    <property type="component" value="Unassembled WGS sequence"/>
</dbReference>
<keyword evidence="3" id="KW-0645">Protease</keyword>
<feature type="domain" description="Peptidase M16 C-terminal" evidence="11">
    <location>
        <begin position="225"/>
        <end position="405"/>
    </location>
</feature>
<evidence type="ECO:0000256" key="9">
    <source>
        <dbReference type="SAM" id="SignalP"/>
    </source>
</evidence>
<evidence type="ECO:0000256" key="6">
    <source>
        <dbReference type="ARBA" id="ARBA00022833"/>
    </source>
</evidence>
<dbReference type="Pfam" id="PF05193">
    <property type="entry name" value="Peptidase_M16_C"/>
    <property type="match status" value="2"/>
</dbReference>
<dbReference type="InterPro" id="IPR001431">
    <property type="entry name" value="Pept_M16_Zn_BS"/>
</dbReference>
<dbReference type="Pfam" id="PF00675">
    <property type="entry name" value="Peptidase_M16"/>
    <property type="match status" value="1"/>
</dbReference>
<keyword evidence="5" id="KW-0378">Hydrolase</keyword>
<comment type="caution">
    <text evidence="12">The sequence shown here is derived from an EMBL/GenBank/DDBJ whole genome shotgun (WGS) entry which is preliminary data.</text>
</comment>
<evidence type="ECO:0000256" key="2">
    <source>
        <dbReference type="ARBA" id="ARBA00007261"/>
    </source>
</evidence>
<dbReference type="EMBL" id="JACBAZ010000008">
    <property type="protein sequence ID" value="NWK57199.1"/>
    <property type="molecule type" value="Genomic_DNA"/>
</dbReference>
<dbReference type="AlphaFoldDB" id="A0A851GJ48"/>
<evidence type="ECO:0000256" key="3">
    <source>
        <dbReference type="ARBA" id="ARBA00022670"/>
    </source>
</evidence>
<dbReference type="GO" id="GO:0046872">
    <property type="term" value="F:metal ion binding"/>
    <property type="evidence" value="ECO:0007669"/>
    <property type="project" value="UniProtKB-KW"/>
</dbReference>
<evidence type="ECO:0000256" key="8">
    <source>
        <dbReference type="RuleBase" id="RU004447"/>
    </source>
</evidence>
<dbReference type="PROSITE" id="PS00143">
    <property type="entry name" value="INSULINASE"/>
    <property type="match status" value="1"/>
</dbReference>
<evidence type="ECO:0000259" key="11">
    <source>
        <dbReference type="Pfam" id="PF05193"/>
    </source>
</evidence>
<accession>A0A851GJ48</accession>
<feature type="signal peptide" evidence="9">
    <location>
        <begin position="1"/>
        <end position="28"/>
    </location>
</feature>
<dbReference type="GO" id="GO:0004222">
    <property type="term" value="F:metalloendopeptidase activity"/>
    <property type="evidence" value="ECO:0007669"/>
    <property type="project" value="InterPro"/>
</dbReference>
<protein>
    <submittedName>
        <fullName evidence="12">Insulinase family protein</fullName>
    </submittedName>
</protein>
<evidence type="ECO:0000313" key="12">
    <source>
        <dbReference type="EMBL" id="NWK57199.1"/>
    </source>
</evidence>
<evidence type="ECO:0000313" key="13">
    <source>
        <dbReference type="Proteomes" id="UP000557872"/>
    </source>
</evidence>